<dbReference type="Proteomes" id="UP000887565">
    <property type="component" value="Unplaced"/>
</dbReference>
<dbReference type="GO" id="GO:0051225">
    <property type="term" value="P:spindle assembly"/>
    <property type="evidence" value="ECO:0007669"/>
    <property type="project" value="TreeGrafter"/>
</dbReference>
<keyword evidence="1 4" id="KW-0963">Cytoplasm</keyword>
<dbReference type="GO" id="GO:0007020">
    <property type="term" value="P:microtubule nucleation"/>
    <property type="evidence" value="ECO:0007669"/>
    <property type="project" value="InterPro"/>
</dbReference>
<dbReference type="PANTHER" id="PTHR19302">
    <property type="entry name" value="GAMMA TUBULIN COMPLEX PROTEIN"/>
    <property type="match status" value="1"/>
</dbReference>
<dbReference type="GO" id="GO:0031122">
    <property type="term" value="P:cytoplasmic microtubule organization"/>
    <property type="evidence" value="ECO:0007669"/>
    <property type="project" value="TreeGrafter"/>
</dbReference>
<dbReference type="PANTHER" id="PTHR19302:SF13">
    <property type="entry name" value="GAMMA-TUBULIN COMPLEX COMPONENT 2"/>
    <property type="match status" value="1"/>
</dbReference>
<dbReference type="GO" id="GO:0051011">
    <property type="term" value="F:microtubule minus-end binding"/>
    <property type="evidence" value="ECO:0007669"/>
    <property type="project" value="TreeGrafter"/>
</dbReference>
<name>A0A915IAS9_ROMCU</name>
<organism evidence="6 7">
    <name type="scientific">Romanomermis culicivorax</name>
    <name type="common">Nematode worm</name>
    <dbReference type="NCBI Taxonomy" id="13658"/>
    <lineage>
        <taxon>Eukaryota</taxon>
        <taxon>Metazoa</taxon>
        <taxon>Ecdysozoa</taxon>
        <taxon>Nematoda</taxon>
        <taxon>Enoplea</taxon>
        <taxon>Dorylaimia</taxon>
        <taxon>Mermithida</taxon>
        <taxon>Mermithoidea</taxon>
        <taxon>Mermithidae</taxon>
        <taxon>Romanomermis</taxon>
    </lineage>
</organism>
<evidence type="ECO:0000313" key="7">
    <source>
        <dbReference type="WBParaSite" id="nRc.2.0.1.t10878-RA"/>
    </source>
</evidence>
<proteinExistence type="inferred from homology"/>
<sequence>LFAPYNKLSEKDKFFRTFSSCGISNVDSNNQIDIAGKSLEFQEKLLISDLIFVLQGVEGEYIRISEKDNKKLILSIEPSFDSALRTLVYRILPLAIDFDKVVNFCRNYGLYVKGLIIQAYCSSLKILIEEYLTLISQLEFQPSMSIQKLYLYVQPVQKTMRLLAEFCEQISKNKAHGGGVLSYLHKKCAEFSGDKSATDLCNFLLNYASRPYVKMLERWLYFGEIFDTYSEFMIRENIDPKKKLPSGAAFDEIENWEYRYYVKVEMCPSNLTSVADKILNCGKYLNIVTSCG</sequence>
<keyword evidence="3 4" id="KW-0206">Cytoskeleton</keyword>
<dbReference type="InterPro" id="IPR041470">
    <property type="entry name" value="GCP_N"/>
</dbReference>
<evidence type="ECO:0000313" key="6">
    <source>
        <dbReference type="Proteomes" id="UP000887565"/>
    </source>
</evidence>
<dbReference type="Pfam" id="PF17681">
    <property type="entry name" value="GCP_N_terminal"/>
    <property type="match status" value="1"/>
</dbReference>
<feature type="domain" description="Gamma tubulin complex component protein N-terminal" evidence="5">
    <location>
        <begin position="47"/>
        <end position="291"/>
    </location>
</feature>
<dbReference type="GO" id="GO:0051321">
    <property type="term" value="P:meiotic cell cycle"/>
    <property type="evidence" value="ECO:0007669"/>
    <property type="project" value="TreeGrafter"/>
</dbReference>
<comment type="similarity">
    <text evidence="4">Belongs to the TUBGCP family.</text>
</comment>
<reference evidence="7" key="1">
    <citation type="submission" date="2022-11" db="UniProtKB">
        <authorList>
            <consortium name="WormBaseParasite"/>
        </authorList>
    </citation>
    <scope>IDENTIFICATION</scope>
</reference>
<comment type="subcellular location">
    <subcellularLocation>
        <location evidence="4">Cytoplasm</location>
        <location evidence="4">Cytoskeleton</location>
        <location evidence="4">Microtubule organizing center</location>
    </subcellularLocation>
</comment>
<dbReference type="GO" id="GO:0005874">
    <property type="term" value="C:microtubule"/>
    <property type="evidence" value="ECO:0007669"/>
    <property type="project" value="UniProtKB-KW"/>
</dbReference>
<evidence type="ECO:0000256" key="2">
    <source>
        <dbReference type="ARBA" id="ARBA00022701"/>
    </source>
</evidence>
<dbReference type="GO" id="GO:0043015">
    <property type="term" value="F:gamma-tubulin binding"/>
    <property type="evidence" value="ECO:0007669"/>
    <property type="project" value="InterPro"/>
</dbReference>
<dbReference type="AlphaFoldDB" id="A0A915IAS9"/>
<protein>
    <recommendedName>
        <fullName evidence="4">Gamma-tubulin complex component</fullName>
    </recommendedName>
</protein>
<evidence type="ECO:0000256" key="1">
    <source>
        <dbReference type="ARBA" id="ARBA00022490"/>
    </source>
</evidence>
<evidence type="ECO:0000256" key="3">
    <source>
        <dbReference type="ARBA" id="ARBA00023212"/>
    </source>
</evidence>
<dbReference type="GO" id="GO:0000930">
    <property type="term" value="C:gamma-tubulin complex"/>
    <property type="evidence" value="ECO:0007669"/>
    <property type="project" value="TreeGrafter"/>
</dbReference>
<evidence type="ECO:0000259" key="5">
    <source>
        <dbReference type="Pfam" id="PF17681"/>
    </source>
</evidence>
<keyword evidence="2 4" id="KW-0493">Microtubule</keyword>
<dbReference type="InterPro" id="IPR007259">
    <property type="entry name" value="GCP"/>
</dbReference>
<dbReference type="GO" id="GO:0000278">
    <property type="term" value="P:mitotic cell cycle"/>
    <property type="evidence" value="ECO:0007669"/>
    <property type="project" value="TreeGrafter"/>
</dbReference>
<accession>A0A915IAS9</accession>
<keyword evidence="6" id="KW-1185">Reference proteome</keyword>
<evidence type="ECO:0000256" key="4">
    <source>
        <dbReference type="RuleBase" id="RU363050"/>
    </source>
</evidence>
<dbReference type="WBParaSite" id="nRc.2.0.1.t10878-RA">
    <property type="protein sequence ID" value="nRc.2.0.1.t10878-RA"/>
    <property type="gene ID" value="nRc.2.0.1.g10878"/>
</dbReference>
<dbReference type="GO" id="GO:0000922">
    <property type="term" value="C:spindle pole"/>
    <property type="evidence" value="ECO:0007669"/>
    <property type="project" value="InterPro"/>
</dbReference>